<evidence type="ECO:0000313" key="3">
    <source>
        <dbReference type="Proteomes" id="UP000181980"/>
    </source>
</evidence>
<dbReference type="Proteomes" id="UP000181980">
    <property type="component" value="Unassembled WGS sequence"/>
</dbReference>
<reference evidence="3" key="1">
    <citation type="submission" date="2016-10" db="EMBL/GenBank/DDBJ databases">
        <authorList>
            <person name="Varghese N."/>
            <person name="Submissions S."/>
        </authorList>
    </citation>
    <scope>NUCLEOTIDE SEQUENCE [LARGE SCALE GENOMIC DNA]</scope>
    <source>
        <strain evidence="3">DSM 45237</strain>
    </source>
</reference>
<accession>A0A1H5PUN4</accession>
<gene>
    <name evidence="2" type="ORF">SAMN04488561_5821</name>
</gene>
<feature type="transmembrane region" description="Helical" evidence="1">
    <location>
        <begin position="175"/>
        <end position="194"/>
    </location>
</feature>
<sequence length="429" mass="43967">MRPRSRGDWYEVVLGVALAAMVLYALGNSGVPRLLTDAEERGHSAVWVAVALLGFVLSAWTAAWSFAGPVAVTAARLHWVDWRRPDVAIRAARRRALLVSAVAGAVVAVTAGLALSAAVLPSVLPAVAVWTALQLLLLSAVELQRRDLDRTARLLPVAFGAAAVVVAAAEAWGAVAATVTACGAAAAGAAALAAGGGTGGRRDTVAELTPRWQLHRAARHRWAIVAGITLMDGDVVRIVRTRDARATRRALPAAVFRGPRPIRLAVAAFLRGLPAALTIGAVAVPVAFAAHEILGLTPALVVVVLAELVVTRVTARAAEAWLASPALPRSWGIGRNGPAAALAAPAVVVCAVVAAMVTAGLSLPVTAGLVLAALPVAVVLRRRSSRRPDTGLTVIATPMGAVSVQAVNRVVAGPDVAFVALLAAHLLSR</sequence>
<feature type="transmembrane region" description="Helical" evidence="1">
    <location>
        <begin position="336"/>
        <end position="357"/>
    </location>
</feature>
<feature type="transmembrane region" description="Helical" evidence="1">
    <location>
        <begin position="363"/>
        <end position="380"/>
    </location>
</feature>
<feature type="transmembrane region" description="Helical" evidence="1">
    <location>
        <begin position="9"/>
        <end position="26"/>
    </location>
</feature>
<keyword evidence="3" id="KW-1185">Reference proteome</keyword>
<dbReference type="RefSeq" id="WP_069115400.1">
    <property type="nucleotide sequence ID" value="NZ_FNUC01000004.1"/>
</dbReference>
<feature type="transmembrane region" description="Helical" evidence="1">
    <location>
        <begin position="123"/>
        <end position="141"/>
    </location>
</feature>
<organism evidence="2 3">
    <name type="scientific">Jiangella alba</name>
    <dbReference type="NCBI Taxonomy" id="561176"/>
    <lineage>
        <taxon>Bacteria</taxon>
        <taxon>Bacillati</taxon>
        <taxon>Actinomycetota</taxon>
        <taxon>Actinomycetes</taxon>
        <taxon>Jiangellales</taxon>
        <taxon>Jiangellaceae</taxon>
        <taxon>Jiangella</taxon>
    </lineage>
</organism>
<feature type="transmembrane region" description="Helical" evidence="1">
    <location>
        <begin position="46"/>
        <end position="75"/>
    </location>
</feature>
<feature type="transmembrane region" description="Helical" evidence="1">
    <location>
        <begin position="96"/>
        <end position="117"/>
    </location>
</feature>
<feature type="transmembrane region" description="Helical" evidence="1">
    <location>
        <begin position="264"/>
        <end position="287"/>
    </location>
</feature>
<dbReference type="EMBL" id="FNUC01000004">
    <property type="protein sequence ID" value="SEF17344.1"/>
    <property type="molecule type" value="Genomic_DNA"/>
</dbReference>
<evidence type="ECO:0000256" key="1">
    <source>
        <dbReference type="SAM" id="Phobius"/>
    </source>
</evidence>
<feature type="transmembrane region" description="Helical" evidence="1">
    <location>
        <begin position="293"/>
        <end position="315"/>
    </location>
</feature>
<proteinExistence type="predicted"/>
<dbReference type="STRING" id="561176.SAMN04488561_5821"/>
<keyword evidence="1" id="KW-0812">Transmembrane</keyword>
<keyword evidence="1" id="KW-1133">Transmembrane helix</keyword>
<keyword evidence="1" id="KW-0472">Membrane</keyword>
<evidence type="ECO:0000313" key="2">
    <source>
        <dbReference type="EMBL" id="SEF17344.1"/>
    </source>
</evidence>
<protein>
    <submittedName>
        <fullName evidence="2">Uncharacterized protein</fullName>
    </submittedName>
</protein>
<dbReference type="AlphaFoldDB" id="A0A1H5PUN4"/>
<feature type="transmembrane region" description="Helical" evidence="1">
    <location>
        <begin position="153"/>
        <end position="169"/>
    </location>
</feature>
<dbReference type="OrthoDB" id="5180231at2"/>
<name>A0A1H5PUN4_9ACTN</name>